<dbReference type="SUPFAM" id="SSF48295">
    <property type="entry name" value="TrpR-like"/>
    <property type="match status" value="1"/>
</dbReference>
<dbReference type="AlphaFoldDB" id="A0A5C1AR51"/>
<dbReference type="EMBL" id="CP042425">
    <property type="protein sequence ID" value="QEL19368.1"/>
    <property type="molecule type" value="Genomic_DNA"/>
</dbReference>
<reference evidence="3" key="1">
    <citation type="submission" date="2019-08" db="EMBL/GenBank/DDBJ databases">
        <title>Limnoglobus roseus gen. nov., sp. nov., a novel freshwater planctomycete with a giant genome from the family Gemmataceae.</title>
        <authorList>
            <person name="Kulichevskaya I.S."/>
            <person name="Naumoff D.G."/>
            <person name="Miroshnikov K."/>
            <person name="Ivanova A."/>
            <person name="Philippov D.A."/>
            <person name="Hakobyan A."/>
            <person name="Rijpstra I.C."/>
            <person name="Sinninghe Damste J.S."/>
            <person name="Liesack W."/>
            <person name="Dedysh S.N."/>
        </authorList>
    </citation>
    <scope>NUCLEOTIDE SEQUENCE [LARGE SCALE GENOMIC DNA]</scope>
    <source>
        <strain evidence="3">PX52</strain>
    </source>
</reference>
<dbReference type="Proteomes" id="UP000324974">
    <property type="component" value="Chromosome"/>
</dbReference>
<proteinExistence type="predicted"/>
<feature type="region of interest" description="Disordered" evidence="1">
    <location>
        <begin position="42"/>
        <end position="85"/>
    </location>
</feature>
<evidence type="ECO:0000256" key="1">
    <source>
        <dbReference type="SAM" id="MobiDB-lite"/>
    </source>
</evidence>
<evidence type="ECO:0000313" key="3">
    <source>
        <dbReference type="Proteomes" id="UP000324974"/>
    </source>
</evidence>
<accession>A0A5C1AR51</accession>
<evidence type="ECO:0000313" key="2">
    <source>
        <dbReference type="EMBL" id="QEL19368.1"/>
    </source>
</evidence>
<dbReference type="GO" id="GO:0043565">
    <property type="term" value="F:sequence-specific DNA binding"/>
    <property type="evidence" value="ECO:0007669"/>
    <property type="project" value="InterPro"/>
</dbReference>
<organism evidence="2 3">
    <name type="scientific">Limnoglobus roseus</name>
    <dbReference type="NCBI Taxonomy" id="2598579"/>
    <lineage>
        <taxon>Bacteria</taxon>
        <taxon>Pseudomonadati</taxon>
        <taxon>Planctomycetota</taxon>
        <taxon>Planctomycetia</taxon>
        <taxon>Gemmatales</taxon>
        <taxon>Gemmataceae</taxon>
        <taxon>Limnoglobus</taxon>
    </lineage>
</organism>
<sequence>MARPRTTYTAEYKLAAVKMMTAQKLSVAEVAHRLNVGRIYSVPGGRRSRRAGRRPSRATATRPRPTRRSAACGPKTHACGPSGTC</sequence>
<name>A0A5C1AR51_9BACT</name>
<feature type="compositionally biased region" description="Low complexity" evidence="1">
    <location>
        <begin position="57"/>
        <end position="71"/>
    </location>
</feature>
<dbReference type="InterPro" id="IPR010921">
    <property type="entry name" value="Trp_repressor/repl_initiator"/>
</dbReference>
<keyword evidence="3" id="KW-1185">Reference proteome</keyword>
<dbReference type="KEGG" id="lrs:PX52LOC_06439"/>
<gene>
    <name evidence="2" type="ORF">PX52LOC_06439</name>
</gene>
<feature type="compositionally biased region" description="Basic residues" evidence="1">
    <location>
        <begin position="46"/>
        <end position="56"/>
    </location>
</feature>
<protein>
    <submittedName>
        <fullName evidence="2">IS3 family transposase</fullName>
    </submittedName>
</protein>